<reference evidence="2 3" key="1">
    <citation type="journal article" date="2016" name="Nat. Commun.">
        <title>Thousands of microbial genomes shed light on interconnected biogeochemical processes in an aquifer system.</title>
        <authorList>
            <person name="Anantharaman K."/>
            <person name="Brown C.T."/>
            <person name="Hug L.A."/>
            <person name="Sharon I."/>
            <person name="Castelle C.J."/>
            <person name="Probst A.J."/>
            <person name="Thomas B.C."/>
            <person name="Singh A."/>
            <person name="Wilkins M.J."/>
            <person name="Karaoz U."/>
            <person name="Brodie E.L."/>
            <person name="Williams K.H."/>
            <person name="Hubbard S.S."/>
            <person name="Banfield J.F."/>
        </authorList>
    </citation>
    <scope>NUCLEOTIDE SEQUENCE [LARGE SCALE GENOMIC DNA]</scope>
</reference>
<keyword evidence="1" id="KW-1133">Transmembrane helix</keyword>
<accession>A0A1F7U0U2</accession>
<protein>
    <submittedName>
        <fullName evidence="2">Uncharacterized protein</fullName>
    </submittedName>
</protein>
<dbReference type="Proteomes" id="UP000177097">
    <property type="component" value="Unassembled WGS sequence"/>
</dbReference>
<organism evidence="2 3">
    <name type="scientific">Candidatus Uhrbacteria bacterium RIFCSPHIGHO2_02_FULL_53_13</name>
    <dbReference type="NCBI Taxonomy" id="1802389"/>
    <lineage>
        <taxon>Bacteria</taxon>
        <taxon>Candidatus Uhriibacteriota</taxon>
    </lineage>
</organism>
<sequence>MMEMSVNDYLIVCGLVLVAVSLISYALLRSADRSFRAADATLKEAKAVIGDARKKLQEAHELHLWAIFIGTETQPGMWLEWPPPVVDLSTVTPQTNDPEVIQAFETMNDEIRAASIVAALWRNKIAPESWNIQNETPEVKAKISAWAVRHMELFCNERFKPLASITSTSAAN</sequence>
<keyword evidence="1" id="KW-0472">Membrane</keyword>
<dbReference type="EMBL" id="MGDX01000005">
    <property type="protein sequence ID" value="OGL71842.1"/>
    <property type="molecule type" value="Genomic_DNA"/>
</dbReference>
<dbReference type="AlphaFoldDB" id="A0A1F7U0U2"/>
<evidence type="ECO:0000256" key="1">
    <source>
        <dbReference type="SAM" id="Phobius"/>
    </source>
</evidence>
<evidence type="ECO:0000313" key="2">
    <source>
        <dbReference type="EMBL" id="OGL71842.1"/>
    </source>
</evidence>
<comment type="caution">
    <text evidence="2">The sequence shown here is derived from an EMBL/GenBank/DDBJ whole genome shotgun (WGS) entry which is preliminary data.</text>
</comment>
<gene>
    <name evidence="2" type="ORF">A3C17_01885</name>
</gene>
<feature type="transmembrane region" description="Helical" evidence="1">
    <location>
        <begin position="6"/>
        <end position="28"/>
    </location>
</feature>
<evidence type="ECO:0000313" key="3">
    <source>
        <dbReference type="Proteomes" id="UP000177097"/>
    </source>
</evidence>
<name>A0A1F7U0U2_9BACT</name>
<proteinExistence type="predicted"/>
<keyword evidence="1" id="KW-0812">Transmembrane</keyword>